<dbReference type="EMBL" id="JAACJL010000057">
    <property type="protein sequence ID" value="KAF4612185.1"/>
    <property type="molecule type" value="Genomic_DNA"/>
</dbReference>
<dbReference type="AlphaFoldDB" id="A0A8H4QJC9"/>
<dbReference type="Gene3D" id="1.20.1280.50">
    <property type="match status" value="1"/>
</dbReference>
<dbReference type="Proteomes" id="UP000521872">
    <property type="component" value="Unassembled WGS sequence"/>
</dbReference>
<keyword evidence="3" id="KW-1185">Reference proteome</keyword>
<evidence type="ECO:0000313" key="2">
    <source>
        <dbReference type="EMBL" id="KAF4612185.1"/>
    </source>
</evidence>
<sequence>MSQKSNDCSECNNCDAIHTSVLKDAFSSCLSGTQLCDACVSVDKLKLEVEATMERLKNLLLDLRQAKMEMNYNHSSILKKFPTEILSSIFESSMTISDQAPRSNYGVRKTPLVLSQVCRNWRQVALETPLLWTRLAVIWDGRTEGQLDRVHEWIARTRGFPLDIFLGTSLKASITAEDWPQIFDSLSPSHVPFLQAIASTSAQWRVFSASVPYCVLEYLGQHVQDVVLLEELDINRLWSRQVTTTPIWSQCQPAPKSVELYDCPPEKMNIRWDSVTTMTVSRVSTEDCLTLLSSAPDLTTCHFHDINWVRHETLSQHMNQPAIKHEKIQTFTYTYFSSSSPSFLFHRLELPNIRSFTCAWRVLDQIPLDFFGSMLKLEELKVSKITCDDETKLASTLSNVPGTVTRLFLACSSFLSHEEEFGKGEPRDSTVHILRIFDQTAVVDTNPTSSSYSLILPNLTFLEIETPGRVDIPWSYVPRCYGPVGDDPGEHDILLRRRRPLTTIRILDEMGFSFERKGKSLIPSGVLEDLMTLQQKGAKIVYQNSENGDDLFRSAIIDAGLDRV</sequence>
<keyword evidence="1" id="KW-0175">Coiled coil</keyword>
<gene>
    <name evidence="2" type="ORF">D9613_004560</name>
</gene>
<protein>
    <recommendedName>
        <fullName evidence="4">F-box domain-containing protein</fullName>
    </recommendedName>
</protein>
<reference evidence="2 3" key="1">
    <citation type="submission" date="2019-12" db="EMBL/GenBank/DDBJ databases">
        <authorList>
            <person name="Floudas D."/>
            <person name="Bentzer J."/>
            <person name="Ahren D."/>
            <person name="Johansson T."/>
            <person name="Persson P."/>
            <person name="Tunlid A."/>
        </authorList>
    </citation>
    <scope>NUCLEOTIDE SEQUENCE [LARGE SCALE GENOMIC DNA]</scope>
    <source>
        <strain evidence="2 3">CBS 102.39</strain>
    </source>
</reference>
<feature type="coiled-coil region" evidence="1">
    <location>
        <begin position="42"/>
        <end position="73"/>
    </location>
</feature>
<evidence type="ECO:0000313" key="3">
    <source>
        <dbReference type="Proteomes" id="UP000521872"/>
    </source>
</evidence>
<evidence type="ECO:0000256" key="1">
    <source>
        <dbReference type="SAM" id="Coils"/>
    </source>
</evidence>
<name>A0A8H4QJC9_9AGAR</name>
<organism evidence="2 3">
    <name type="scientific">Agrocybe pediades</name>
    <dbReference type="NCBI Taxonomy" id="84607"/>
    <lineage>
        <taxon>Eukaryota</taxon>
        <taxon>Fungi</taxon>
        <taxon>Dikarya</taxon>
        <taxon>Basidiomycota</taxon>
        <taxon>Agaricomycotina</taxon>
        <taxon>Agaricomycetes</taxon>
        <taxon>Agaricomycetidae</taxon>
        <taxon>Agaricales</taxon>
        <taxon>Agaricineae</taxon>
        <taxon>Strophariaceae</taxon>
        <taxon>Agrocybe</taxon>
    </lineage>
</organism>
<evidence type="ECO:0008006" key="4">
    <source>
        <dbReference type="Google" id="ProtNLM"/>
    </source>
</evidence>
<accession>A0A8H4QJC9</accession>
<comment type="caution">
    <text evidence="2">The sequence shown here is derived from an EMBL/GenBank/DDBJ whole genome shotgun (WGS) entry which is preliminary data.</text>
</comment>
<proteinExistence type="predicted"/>